<evidence type="ECO:0000256" key="3">
    <source>
        <dbReference type="ARBA" id="ARBA00022691"/>
    </source>
</evidence>
<dbReference type="GO" id="GO:1904047">
    <property type="term" value="F:S-adenosyl-L-methionine binding"/>
    <property type="evidence" value="ECO:0007669"/>
    <property type="project" value="UniProtKB-UniRule"/>
</dbReference>
<keyword evidence="3 12" id="KW-0949">S-adenosyl-L-methionine</keyword>
<accession>A0A445MWQ6</accession>
<comment type="catalytic activity">
    <reaction evidence="11 12">
        <text>GTP + AH2 + S-adenosyl-L-methionine = (8S)-3',8-cyclo-7,8-dihydroguanosine 5'-triphosphate + 5'-deoxyadenosine + L-methionine + A + H(+)</text>
        <dbReference type="Rhea" id="RHEA:49576"/>
        <dbReference type="ChEBI" id="CHEBI:13193"/>
        <dbReference type="ChEBI" id="CHEBI:15378"/>
        <dbReference type="ChEBI" id="CHEBI:17319"/>
        <dbReference type="ChEBI" id="CHEBI:17499"/>
        <dbReference type="ChEBI" id="CHEBI:37565"/>
        <dbReference type="ChEBI" id="CHEBI:57844"/>
        <dbReference type="ChEBI" id="CHEBI:59789"/>
        <dbReference type="ChEBI" id="CHEBI:131766"/>
        <dbReference type="EC" id="4.1.99.22"/>
    </reaction>
</comment>
<evidence type="ECO:0000256" key="12">
    <source>
        <dbReference type="HAMAP-Rule" id="MF_01225"/>
    </source>
</evidence>
<organism evidence="14">
    <name type="scientific">uncultured Desulfobacterium sp</name>
    <dbReference type="NCBI Taxonomy" id="201089"/>
    <lineage>
        <taxon>Bacteria</taxon>
        <taxon>Pseudomonadati</taxon>
        <taxon>Thermodesulfobacteriota</taxon>
        <taxon>Desulfobacteria</taxon>
        <taxon>Desulfobacterales</taxon>
        <taxon>Desulfobacteriaceae</taxon>
        <taxon>Desulfobacterium</taxon>
        <taxon>environmental samples</taxon>
    </lineage>
</organism>
<dbReference type="Pfam" id="PF04055">
    <property type="entry name" value="Radical_SAM"/>
    <property type="match status" value="1"/>
</dbReference>
<dbReference type="InterPro" id="IPR010505">
    <property type="entry name" value="MoaA_twitch"/>
</dbReference>
<evidence type="ECO:0000256" key="2">
    <source>
        <dbReference type="ARBA" id="ARBA00022485"/>
    </source>
</evidence>
<evidence type="ECO:0000256" key="11">
    <source>
        <dbReference type="ARBA" id="ARBA00048697"/>
    </source>
</evidence>
<feature type="domain" description="Radical SAM core" evidence="13">
    <location>
        <begin position="11"/>
        <end position="237"/>
    </location>
</feature>
<reference evidence="14" key="1">
    <citation type="submission" date="2018-01" db="EMBL/GenBank/DDBJ databases">
        <authorList>
            <person name="Regsiter A."/>
            <person name="William W."/>
        </authorList>
    </citation>
    <scope>NUCLEOTIDE SEQUENCE</scope>
    <source>
        <strain evidence="14">TRIP AH-1</strain>
    </source>
</reference>
<feature type="binding site" evidence="12">
    <location>
        <position position="260"/>
    </location>
    <ligand>
        <name>[4Fe-4S] cluster</name>
        <dbReference type="ChEBI" id="CHEBI:49883"/>
        <label>2</label>
        <note>4Fe-4S-substrate</note>
    </ligand>
</feature>
<dbReference type="NCBIfam" id="TIGR02666">
    <property type="entry name" value="moaA"/>
    <property type="match status" value="1"/>
</dbReference>
<feature type="binding site" evidence="12">
    <location>
        <position position="162"/>
    </location>
    <ligand>
        <name>GTP</name>
        <dbReference type="ChEBI" id="CHEBI:37565"/>
    </ligand>
</feature>
<dbReference type="SFLD" id="SFLDS00029">
    <property type="entry name" value="Radical_SAM"/>
    <property type="match status" value="1"/>
</dbReference>
<dbReference type="PANTHER" id="PTHR22960:SF0">
    <property type="entry name" value="MOLYBDENUM COFACTOR BIOSYNTHESIS PROTEIN 1"/>
    <property type="match status" value="1"/>
</dbReference>
<dbReference type="EC" id="4.1.99.22" evidence="1 12"/>
<keyword evidence="2 12" id="KW-0004">4Fe-4S</keyword>
<dbReference type="SMART" id="SM00729">
    <property type="entry name" value="Elp3"/>
    <property type="match status" value="1"/>
</dbReference>
<dbReference type="InterPro" id="IPR006638">
    <property type="entry name" value="Elp3/MiaA/NifB-like_rSAM"/>
</dbReference>
<feature type="binding site" evidence="12">
    <location>
        <position position="74"/>
    </location>
    <ligand>
        <name>S-adenosyl-L-methionine</name>
        <dbReference type="ChEBI" id="CHEBI:59789"/>
    </ligand>
</feature>
<feature type="binding site" evidence="12">
    <location>
        <position position="27"/>
    </location>
    <ligand>
        <name>[4Fe-4S] cluster</name>
        <dbReference type="ChEBI" id="CHEBI:49883"/>
        <label>1</label>
        <note>4Fe-4S-S-AdoMet</note>
    </ligand>
</feature>
<feature type="binding site" evidence="12">
    <location>
        <position position="33"/>
    </location>
    <ligand>
        <name>S-adenosyl-L-methionine</name>
        <dbReference type="ChEBI" id="CHEBI:59789"/>
    </ligand>
</feature>
<evidence type="ECO:0000256" key="6">
    <source>
        <dbReference type="ARBA" id="ARBA00023004"/>
    </source>
</evidence>
<comment type="subunit">
    <text evidence="12">Monomer and homodimer.</text>
</comment>
<dbReference type="AlphaFoldDB" id="A0A445MWQ6"/>
<dbReference type="UniPathway" id="UPA00344"/>
<dbReference type="Gene3D" id="3.20.20.70">
    <property type="entry name" value="Aldolase class I"/>
    <property type="match status" value="1"/>
</dbReference>
<comment type="pathway">
    <text evidence="12">Cofactor biosynthesis; molybdopterin biosynthesis.</text>
</comment>
<dbReference type="GO" id="GO:0005525">
    <property type="term" value="F:GTP binding"/>
    <property type="evidence" value="ECO:0007669"/>
    <property type="project" value="UniProtKB-UniRule"/>
</dbReference>
<dbReference type="GO" id="GO:0061798">
    <property type="term" value="F:GTP 3',8'-cyclase activity"/>
    <property type="evidence" value="ECO:0007669"/>
    <property type="project" value="UniProtKB-UniRule"/>
</dbReference>
<comment type="similarity">
    <text evidence="12">Belongs to the radical SAM superfamily. MoaA family.</text>
</comment>
<feature type="binding site" evidence="12">
    <location>
        <position position="196"/>
    </location>
    <ligand>
        <name>S-adenosyl-L-methionine</name>
        <dbReference type="ChEBI" id="CHEBI:59789"/>
    </ligand>
</feature>
<proteinExistence type="inferred from homology"/>
<feature type="binding site" evidence="12">
    <location>
        <begin position="265"/>
        <end position="267"/>
    </location>
    <ligand>
        <name>GTP</name>
        <dbReference type="ChEBI" id="CHEBI:37565"/>
    </ligand>
</feature>
<keyword evidence="10 12" id="KW-0456">Lyase</keyword>
<dbReference type="PANTHER" id="PTHR22960">
    <property type="entry name" value="MOLYBDOPTERIN COFACTOR SYNTHESIS PROTEIN A"/>
    <property type="match status" value="1"/>
</dbReference>
<keyword evidence="8 12" id="KW-0342">GTP-binding</keyword>
<sequence length="331" mass="37773">MEYNHPVLIDKYDRHLNYLRISVTDRCNLRCIYCRPDGSLPKLRHDDILSYEEIYRLTEIAVGLGINKVRLTGGEPLVRKGITEFISRVSSLHGLRELSLTTNGIYLKDNLEKIRSAGIKRINISLDTLDREKYVKITGYDGFDLVWEGIELARQMGFHPIKINMVPIKGLNDDEIYEFARMTFKYPYHVRFIELMPLGAVKFDIRTNFLPNTLIKARISELGRLEPVSRSGFDGPAERFKYNGALGEIGFISPLTEHFCRICNRLRLTSEGHLRVCLLSDHEEDLKGPMRGGASDDDLRRIFLSAVSNKPKGHNLDSKESLLGQMSEIGG</sequence>
<dbReference type="SFLD" id="SFLDG01383">
    <property type="entry name" value="cyclic_pyranopterin_phosphate"/>
    <property type="match status" value="1"/>
</dbReference>
<evidence type="ECO:0000256" key="10">
    <source>
        <dbReference type="ARBA" id="ARBA00023239"/>
    </source>
</evidence>
<evidence type="ECO:0000256" key="8">
    <source>
        <dbReference type="ARBA" id="ARBA00023134"/>
    </source>
</evidence>
<feature type="binding site" evidence="12">
    <location>
        <position position="34"/>
    </location>
    <ligand>
        <name>[4Fe-4S] cluster</name>
        <dbReference type="ChEBI" id="CHEBI:49883"/>
        <label>1</label>
        <note>4Fe-4S-S-AdoMet</note>
    </ligand>
</feature>
<dbReference type="NCBIfam" id="NF001199">
    <property type="entry name" value="PRK00164.2-1"/>
    <property type="match status" value="1"/>
</dbReference>
<feature type="binding site" evidence="12">
    <location>
        <position position="70"/>
    </location>
    <ligand>
        <name>GTP</name>
        <dbReference type="ChEBI" id="CHEBI:37565"/>
    </ligand>
</feature>
<dbReference type="InterPro" id="IPR040064">
    <property type="entry name" value="MoaA-like"/>
</dbReference>
<feature type="binding site" evidence="12">
    <location>
        <position position="277"/>
    </location>
    <ligand>
        <name>[4Fe-4S] cluster</name>
        <dbReference type="ChEBI" id="CHEBI:49883"/>
        <label>2</label>
        <note>4Fe-4S-substrate</note>
    </ligand>
</feature>
<dbReference type="GO" id="GO:0051539">
    <property type="term" value="F:4 iron, 4 sulfur cluster binding"/>
    <property type="evidence" value="ECO:0007669"/>
    <property type="project" value="UniProtKB-UniRule"/>
</dbReference>
<gene>
    <name evidence="12 14" type="primary">moaA</name>
    <name evidence="14" type="ORF">PITCH_A2030042</name>
</gene>
<dbReference type="GO" id="GO:0061799">
    <property type="term" value="F:cyclic pyranopterin monophosphate synthase activity"/>
    <property type="evidence" value="ECO:0007669"/>
    <property type="project" value="TreeGrafter"/>
</dbReference>
<dbReference type="SFLD" id="SFLDG01386">
    <property type="entry name" value="main_SPASM_domain-containing"/>
    <property type="match status" value="1"/>
</dbReference>
<feature type="binding site" evidence="12">
    <location>
        <position position="263"/>
    </location>
    <ligand>
        <name>[4Fe-4S] cluster</name>
        <dbReference type="ChEBI" id="CHEBI:49883"/>
        <label>2</label>
        <note>4Fe-4S-substrate</note>
    </ligand>
</feature>
<dbReference type="EMBL" id="OJIN01000117">
    <property type="protein sequence ID" value="SPD73898.1"/>
    <property type="molecule type" value="Genomic_DNA"/>
</dbReference>
<evidence type="ECO:0000313" key="14">
    <source>
        <dbReference type="EMBL" id="SPD73898.1"/>
    </source>
</evidence>
<evidence type="ECO:0000259" key="13">
    <source>
        <dbReference type="PROSITE" id="PS51918"/>
    </source>
</evidence>
<dbReference type="InterPro" id="IPR013483">
    <property type="entry name" value="MoaA"/>
</dbReference>
<dbReference type="CDD" id="cd21117">
    <property type="entry name" value="Twitch_MoaA"/>
    <property type="match status" value="1"/>
</dbReference>
<protein>
    <recommendedName>
        <fullName evidence="1 12">GTP 3',8-cyclase</fullName>
        <ecNumber evidence="1 12">4.1.99.22</ecNumber>
    </recommendedName>
    <alternativeName>
        <fullName evidence="12">Molybdenum cofactor biosynthesis protein A</fullName>
    </alternativeName>
</protein>
<dbReference type="InterPro" id="IPR013785">
    <property type="entry name" value="Aldolase_TIM"/>
</dbReference>
<keyword evidence="6 12" id="KW-0408">Iron</keyword>
<dbReference type="InterPro" id="IPR007197">
    <property type="entry name" value="rSAM"/>
</dbReference>
<evidence type="ECO:0000256" key="1">
    <source>
        <dbReference type="ARBA" id="ARBA00012167"/>
    </source>
</evidence>
<feature type="binding site" evidence="12">
    <location>
        <position position="101"/>
    </location>
    <ligand>
        <name>GTP</name>
        <dbReference type="ChEBI" id="CHEBI:37565"/>
    </ligand>
</feature>
<feature type="binding site" evidence="12">
    <location>
        <position position="20"/>
    </location>
    <ligand>
        <name>GTP</name>
        <dbReference type="ChEBI" id="CHEBI:37565"/>
    </ligand>
</feature>
<dbReference type="InterPro" id="IPR000385">
    <property type="entry name" value="MoaA_NifB_PqqE_Fe-S-bd_CS"/>
</dbReference>
<keyword evidence="5 12" id="KW-0547">Nucleotide-binding</keyword>
<evidence type="ECO:0000256" key="4">
    <source>
        <dbReference type="ARBA" id="ARBA00022723"/>
    </source>
</evidence>
<feature type="binding site" evidence="12">
    <location>
        <position position="125"/>
    </location>
    <ligand>
        <name>S-adenosyl-L-methionine</name>
        <dbReference type="ChEBI" id="CHEBI:59789"/>
    </ligand>
</feature>
<comment type="cofactor">
    <cofactor evidence="12">
        <name>[4Fe-4S] cluster</name>
        <dbReference type="ChEBI" id="CHEBI:49883"/>
    </cofactor>
    <text evidence="12">Binds 2 [4Fe-4S] clusters. Binds 1 [4Fe-4S] cluster coordinated with 3 cysteines and an exchangeable S-adenosyl-L-methionine and 1 [4Fe-4S] cluster coordinated with 3 cysteines and the GTP-derived substrate.</text>
</comment>
<keyword evidence="9 12" id="KW-0501">Molybdenum cofactor biosynthesis</keyword>
<keyword evidence="7 12" id="KW-0411">Iron-sulfur</keyword>
<name>A0A445MWQ6_9BACT</name>
<evidence type="ECO:0000256" key="7">
    <source>
        <dbReference type="ARBA" id="ARBA00023014"/>
    </source>
</evidence>
<feature type="binding site" evidence="12">
    <location>
        <position position="31"/>
    </location>
    <ligand>
        <name>[4Fe-4S] cluster</name>
        <dbReference type="ChEBI" id="CHEBI:49883"/>
        <label>1</label>
        <note>4Fe-4S-S-AdoMet</note>
    </ligand>
</feature>
<dbReference type="PROSITE" id="PS01305">
    <property type="entry name" value="MOAA_NIFB_PQQE"/>
    <property type="match status" value="1"/>
</dbReference>
<dbReference type="HAMAP" id="MF_01225_B">
    <property type="entry name" value="MoaA_B"/>
    <property type="match status" value="1"/>
</dbReference>
<dbReference type="SUPFAM" id="SSF102114">
    <property type="entry name" value="Radical SAM enzymes"/>
    <property type="match status" value="1"/>
</dbReference>
<dbReference type="PROSITE" id="PS51918">
    <property type="entry name" value="RADICAL_SAM"/>
    <property type="match status" value="1"/>
</dbReference>
<evidence type="ECO:0000256" key="5">
    <source>
        <dbReference type="ARBA" id="ARBA00022741"/>
    </source>
</evidence>
<evidence type="ECO:0000256" key="9">
    <source>
        <dbReference type="ARBA" id="ARBA00023150"/>
    </source>
</evidence>
<dbReference type="Pfam" id="PF06463">
    <property type="entry name" value="Mob_synth_C"/>
    <property type="match status" value="1"/>
</dbReference>
<dbReference type="CDD" id="cd01335">
    <property type="entry name" value="Radical_SAM"/>
    <property type="match status" value="1"/>
</dbReference>
<dbReference type="InterPro" id="IPR058240">
    <property type="entry name" value="rSAM_sf"/>
</dbReference>
<comment type="function">
    <text evidence="12">Catalyzes the cyclization of GTP to (8S)-3',8-cyclo-7,8-dihydroguanosine 5'-triphosphate.</text>
</comment>
<dbReference type="GO" id="GO:0046872">
    <property type="term" value="F:metal ion binding"/>
    <property type="evidence" value="ECO:0007669"/>
    <property type="project" value="UniProtKB-KW"/>
</dbReference>
<dbReference type="SFLD" id="SFLDG01067">
    <property type="entry name" value="SPASM/twitch_domain_containing"/>
    <property type="match status" value="1"/>
</dbReference>
<dbReference type="InterPro" id="IPR050105">
    <property type="entry name" value="MoCo_biosynth_MoaA/MoaC"/>
</dbReference>
<dbReference type="GO" id="GO:0006777">
    <property type="term" value="P:Mo-molybdopterin cofactor biosynthetic process"/>
    <property type="evidence" value="ECO:0007669"/>
    <property type="project" value="UniProtKB-UniRule"/>
</dbReference>
<keyword evidence="4 12" id="KW-0479">Metal-binding</keyword>